<sequence length="624" mass="71425">MSQKPEYVPVFSTSPSVYKTSFDSNISEGQDHDYRKKRRMRPTVRLARSSVSDSEMTCVGQESHWGEQKRVWISAEDPCTSSARRRTLILCFDGTGDQFDSDNSNVVQFLATLKKDDNSKQLVYYQAGIGTYTDPLFSMPVSNGLSLVLDQMLAWNLPSHVKDGYAFLMQNYTQGDKICIFGFSRGAYTARALAGMLHKVGLLPICNHQQLPFAYEMYAREDEEGLKLSHLFKKTFCRAVSVEFLGVWDTVASVGVIPRYLPFIHENTGIRYLRHALALDERRVKFLPQFCVDSPKTREKLKAPQHHLFHRQKKERARTLTKAYEDLVNDVNAVEQTDVLEVWFAGVHTDVGGGSVPNGTRHSLARIPLRWMVRECFRCNTGIIFDAAQLQAIGLRVTRNEFGDCILGDLPPRVKVWSPRHVPHPKSTEGLGSMVTRLVLRLVAESLSHGITTIKRLLWSEKRTLVSLGNNGQFPALVDFDATDKLEEHAEDYEAQEELEDAMSPFYDQLEARATWHILEWIPQRVKRTKAIIHKWDDKGFTWLWNRGQGRQIPRSEMKEGLKIHRSVKTRLEATERLGIPYVPQVRPKLNAVDSSGKKVKCEARSLSHEEWNVDEPVHWQWVE</sequence>
<accession>A0AAW0FZV7</accession>
<organism evidence="2 3">
    <name type="scientific">Cerrena zonata</name>
    <dbReference type="NCBI Taxonomy" id="2478898"/>
    <lineage>
        <taxon>Eukaryota</taxon>
        <taxon>Fungi</taxon>
        <taxon>Dikarya</taxon>
        <taxon>Basidiomycota</taxon>
        <taxon>Agaricomycotina</taxon>
        <taxon>Agaricomycetes</taxon>
        <taxon>Polyporales</taxon>
        <taxon>Cerrenaceae</taxon>
        <taxon>Cerrena</taxon>
    </lineage>
</organism>
<dbReference type="Pfam" id="PF09994">
    <property type="entry name" value="T6SS_Tle1-like_cat"/>
    <property type="match status" value="1"/>
</dbReference>
<dbReference type="PANTHER" id="PTHR33840:SF1">
    <property type="entry name" value="TLE1 PHOSPHOLIPASE DOMAIN-CONTAINING PROTEIN"/>
    <property type="match status" value="1"/>
</dbReference>
<reference evidence="2 3" key="1">
    <citation type="submission" date="2022-09" db="EMBL/GenBank/DDBJ databases">
        <authorList>
            <person name="Palmer J.M."/>
        </authorList>
    </citation>
    <scope>NUCLEOTIDE SEQUENCE [LARGE SCALE GENOMIC DNA]</scope>
    <source>
        <strain evidence="2 3">DSM 7382</strain>
    </source>
</reference>
<evidence type="ECO:0000313" key="2">
    <source>
        <dbReference type="EMBL" id="KAK7686730.1"/>
    </source>
</evidence>
<proteinExistence type="predicted"/>
<dbReference type="InterPro" id="IPR029058">
    <property type="entry name" value="AB_hydrolase_fold"/>
</dbReference>
<evidence type="ECO:0000259" key="1">
    <source>
        <dbReference type="Pfam" id="PF09994"/>
    </source>
</evidence>
<dbReference type="InterPro" id="IPR018712">
    <property type="entry name" value="Tle1-like_cat"/>
</dbReference>
<keyword evidence="3" id="KW-1185">Reference proteome</keyword>
<gene>
    <name evidence="2" type="ORF">QCA50_010330</name>
</gene>
<dbReference type="SUPFAM" id="SSF53474">
    <property type="entry name" value="alpha/beta-Hydrolases"/>
    <property type="match status" value="1"/>
</dbReference>
<name>A0AAW0FZV7_9APHY</name>
<protein>
    <recommendedName>
        <fullName evidence="1">T6SS Phospholipase effector Tle1-like catalytic domain-containing protein</fullName>
    </recommendedName>
</protein>
<dbReference type="EMBL" id="JASBNA010000016">
    <property type="protein sequence ID" value="KAK7686730.1"/>
    <property type="molecule type" value="Genomic_DNA"/>
</dbReference>
<evidence type="ECO:0000313" key="3">
    <source>
        <dbReference type="Proteomes" id="UP001385951"/>
    </source>
</evidence>
<feature type="domain" description="T6SS Phospholipase effector Tle1-like catalytic" evidence="1">
    <location>
        <begin position="86"/>
        <end position="375"/>
    </location>
</feature>
<dbReference type="Proteomes" id="UP001385951">
    <property type="component" value="Unassembled WGS sequence"/>
</dbReference>
<dbReference type="AlphaFoldDB" id="A0AAW0FZV7"/>
<dbReference type="PANTHER" id="PTHR33840">
    <property type="match status" value="1"/>
</dbReference>
<comment type="caution">
    <text evidence="2">The sequence shown here is derived from an EMBL/GenBank/DDBJ whole genome shotgun (WGS) entry which is preliminary data.</text>
</comment>